<geneLocation type="plasmid" evidence="2 3">
    <name>A</name>
</geneLocation>
<dbReference type="RefSeq" id="WP_009547728.1">
    <property type="nucleotide sequence ID" value="NC_010539.1"/>
</dbReference>
<dbReference type="InterPro" id="IPR025048">
    <property type="entry name" value="DUF3987"/>
</dbReference>
<reference evidence="2 3" key="1">
    <citation type="journal article" date="2008" name="Proc. Natl. Acad. Sci. U.S.A.">
        <title>The genome of Cyanothece 51142, a unicellular diazotrophic cyanobacterium important in the marine nitrogen cycle.</title>
        <authorList>
            <person name="Welsh E.A."/>
            <person name="Liberton M."/>
            <person name="Stoeckel J."/>
            <person name="Loh T."/>
            <person name="Elvitigala T."/>
            <person name="Wang C."/>
            <person name="Wollam A."/>
            <person name="Fulton R.S."/>
            <person name="Clifton S.W."/>
            <person name="Jacobs J.M."/>
            <person name="Aurora R."/>
            <person name="Ghosh B.K."/>
            <person name="Sherman L.A."/>
            <person name="Smith R.D."/>
            <person name="Wilson R.K."/>
            <person name="Pakrasi H.B."/>
        </authorList>
    </citation>
    <scope>NUCLEOTIDE SEQUENCE [LARGE SCALE GENOMIC DNA]</scope>
    <source>
        <strain evidence="3">ATCC 51142 / BH68</strain>
        <plasmid evidence="3">A</plasmid>
    </source>
</reference>
<dbReference type="KEGG" id="cyt:cce_5218"/>
<feature type="region of interest" description="Disordered" evidence="1">
    <location>
        <begin position="356"/>
        <end position="375"/>
    </location>
</feature>
<evidence type="ECO:0008006" key="4">
    <source>
        <dbReference type="Google" id="ProtNLM"/>
    </source>
</evidence>
<proteinExistence type="predicted"/>
<dbReference type="AlphaFoldDB" id="B1X353"/>
<evidence type="ECO:0000313" key="2">
    <source>
        <dbReference type="EMBL" id="ACB54564.1"/>
    </source>
</evidence>
<feature type="compositionally biased region" description="Polar residues" evidence="1">
    <location>
        <begin position="356"/>
        <end position="373"/>
    </location>
</feature>
<keyword evidence="2" id="KW-0614">Plasmid</keyword>
<keyword evidence="3" id="KW-1185">Reference proteome</keyword>
<dbReference type="OrthoDB" id="460004at2"/>
<sequence>MKFPQIDRNLVQRQLTLLGHNINKPVYLRFFYPSDDPRKEGDSGRKADRLNWKQIEQYQKEGRGAYFVINGGGHKNSDVTQGYAIFIEHDDLEKDIQRELWKTLDLPEPTFQVDTGGKSIHSYWVFDEPVAIEKWSQLQKDLLEYADGDRSIKNPARVMRLAGGWHISHDENGNPVYNQTKIISASAKTYTYKELRAIIPEQKEELPLVEAANHRDFVNKFPDNLSVSSLPRHPEQISVPVTAPVPLLQCCRKEVREWVTTGVPKGCKRNDTAINIGLELIAVERYLQTIGQSYSDSATALFHEFCQRSGMTASEENERYQWCQKTNSDPSCPPEAIEACIRGWYWKEVVQPQRPRNNTQYKVQQQGTEATKNSSEKPKINLLEAIKEILRELPQDSLRYMALISLAAQTGYNYREIELLARTVEREENIDEETAEAIASLSTNLNLYQQRLDISRYLEKDFAGLMIDAANAMPTAPEYLFNTLLPVVAACGGTSSTVVANGTGGYEQPLIFWSGNVAHSGQAKTPPQQVIIKPLIDLEAEAADKYNLLKREYEQDKSGDIPSPTRERFMMTNVTITTKMRIHGENPRGLLEYMDELSSDFRRLNQYKKGGMGDDKEQELSFFNGSSISYDRSDSHLFLEKTALSKTGTIQWDTLSKLMDNSGFIESGYMARFLLCSIGNAPKRYLDLFQETNAVPDLQHKLRWLYEQMRELPEQTYLLDHDSKVLFQAWNHTLVDFGIREYNHALSLVYPKIECYTLRLALWLHLVNSLLRGEKPHLVIDGETMKAAIEMGSFYLGQHRLIFTNTDSSNELEGILLKIHTKALDVYQQTEKGVSASWAKKNFNALKKMSTDQIRTKYFQVLAGNGYGKLEGVGKSMKYIPFEQRFGFSELNSNNLEVDDSCQSSGNSMEVSIAEMPIQTCFKEKVAKIDDSTYSKIISNVVDNKSACRSASTTTTSPLSESTPPNHQLTNQSQSKLDDASFTKVEPSPQSENQPPKTNADIEWLMKVLVDLENNSRYYTTEEQDALLSEVSAKTELHDQTLRAICPDYGDRFISALTKATETAPPTLDELKSLLLACNTWVELKQVQKQHPEQAKAVYKALEPVEQKQIDAIAATEVNQDVYKYVGPQRKVDGVEIQPGTLVYLDPQSGNKNRPHLKVRLLQGINQGWQKVVEISKDALQAVEKAVNEGLETFEGQQGNLLDGRS</sequence>
<gene>
    <name evidence="2" type="ordered locus">cce_5218</name>
</gene>
<dbReference type="EMBL" id="CP000808">
    <property type="protein sequence ID" value="ACB54564.1"/>
    <property type="molecule type" value="Genomic_DNA"/>
</dbReference>
<dbReference type="Pfam" id="PF13148">
    <property type="entry name" value="DUF3987"/>
    <property type="match status" value="1"/>
</dbReference>
<evidence type="ECO:0000313" key="3">
    <source>
        <dbReference type="Proteomes" id="UP000001203"/>
    </source>
</evidence>
<dbReference type="HOGENOM" id="CLU_007705_0_0_3"/>
<dbReference type="Proteomes" id="UP000001203">
    <property type="component" value="Plasmid A"/>
</dbReference>
<feature type="region of interest" description="Disordered" evidence="1">
    <location>
        <begin position="949"/>
        <end position="999"/>
    </location>
</feature>
<feature type="compositionally biased region" description="Low complexity" evidence="1">
    <location>
        <begin position="949"/>
        <end position="965"/>
    </location>
</feature>
<dbReference type="Gene3D" id="3.30.70.1790">
    <property type="entry name" value="RepB DNA-primase, N-terminal domain"/>
    <property type="match status" value="1"/>
</dbReference>
<name>B1X353_CROS5</name>
<organism evidence="2 3">
    <name type="scientific">Crocosphaera subtropica (strain ATCC 51142 / BH68)</name>
    <name type="common">Cyanothece sp. (strain ATCC 51142)</name>
    <dbReference type="NCBI Taxonomy" id="43989"/>
    <lineage>
        <taxon>Bacteria</taxon>
        <taxon>Bacillati</taxon>
        <taxon>Cyanobacteriota</taxon>
        <taxon>Cyanophyceae</taxon>
        <taxon>Oscillatoriophycideae</taxon>
        <taxon>Chroococcales</taxon>
        <taxon>Aphanothecaceae</taxon>
        <taxon>Crocosphaera</taxon>
        <taxon>Crocosphaera subtropica</taxon>
    </lineage>
</organism>
<protein>
    <recommendedName>
        <fullName evidence="4">DNA primase/polymerase bifunctional N-terminal domain-containing protein</fullName>
    </recommendedName>
</protein>
<feature type="compositionally biased region" description="Polar residues" evidence="1">
    <location>
        <begin position="966"/>
        <end position="975"/>
    </location>
</feature>
<feature type="compositionally biased region" description="Polar residues" evidence="1">
    <location>
        <begin position="988"/>
        <end position="997"/>
    </location>
</feature>
<accession>B1X353</accession>
<evidence type="ECO:0000256" key="1">
    <source>
        <dbReference type="SAM" id="MobiDB-lite"/>
    </source>
</evidence>